<feature type="region of interest" description="Disordered" evidence="1">
    <location>
        <begin position="374"/>
        <end position="479"/>
    </location>
</feature>
<feature type="region of interest" description="Disordered" evidence="1">
    <location>
        <begin position="15"/>
        <end position="81"/>
    </location>
</feature>
<comment type="caution">
    <text evidence="3">The sequence shown here is derived from an EMBL/GenBank/DDBJ whole genome shotgun (WGS) entry which is preliminary data.</text>
</comment>
<evidence type="ECO:0000313" key="4">
    <source>
        <dbReference type="Proteomes" id="UP001153076"/>
    </source>
</evidence>
<proteinExistence type="predicted"/>
<feature type="compositionally biased region" description="Polar residues" evidence="1">
    <location>
        <begin position="374"/>
        <end position="386"/>
    </location>
</feature>
<dbReference type="PANTHER" id="PTHR31923">
    <property type="entry name" value="BSD DOMAIN-CONTAINING PROTEIN"/>
    <property type="match status" value="1"/>
</dbReference>
<dbReference type="SMART" id="SM00751">
    <property type="entry name" value="BSD"/>
    <property type="match status" value="1"/>
</dbReference>
<feature type="compositionally biased region" description="Low complexity" evidence="1">
    <location>
        <begin position="27"/>
        <end position="42"/>
    </location>
</feature>
<gene>
    <name evidence="3" type="ORF">Cgig2_024731</name>
</gene>
<feature type="domain" description="BSD" evidence="2">
    <location>
        <begin position="208"/>
        <end position="263"/>
    </location>
</feature>
<evidence type="ECO:0000256" key="1">
    <source>
        <dbReference type="SAM" id="MobiDB-lite"/>
    </source>
</evidence>
<sequence>MSWLVSSIANTLRLDDVDDDDDFDPKTTNSAASSAASSTTTTAEKDDDENRQINSRQMDSSSSSPPDQAVPRRGVKEDLSELSQTLTRQLWGVASFLAPPPQISDRDRQSDDSNANPGDPAGISGIRSDLSEIGGKFRTGISKLSSNKAVSEFTKIASNFLQFGVEDLTLEDYAKRGVVGVTEEVVAFARDVAFHPETWLDFPLPDDEDDEEDFDLSDAQQEHALAVEHLVPELAALRSEICLGYMSEAAFWKIYFVLLHPRLSKRDALILSTPEIVKARAMLSQELRNRGNSMPYESRGTNAAVDPTPLSHEEHLSVPMIDESESVPVEISAVEPASSVATDVEMDKHPVTCTEIPVVDKTIIEEVSTKRTNMVEVSTKQTNNEGVSAKQKNNEDVSTEQTNTAEVSTKQVNIEGVSTNQTNVQKPTADTSKSVDQKDEDDADDWFKEENTEAGSFKGNSYPLENDEDITFSDLEEDD</sequence>
<dbReference type="PROSITE" id="PS50858">
    <property type="entry name" value="BSD"/>
    <property type="match status" value="1"/>
</dbReference>
<feature type="compositionally biased region" description="Polar residues" evidence="1">
    <location>
        <begin position="399"/>
        <end position="434"/>
    </location>
</feature>
<dbReference type="OrthoDB" id="2021158at2759"/>
<dbReference type="SUPFAM" id="SSF140383">
    <property type="entry name" value="BSD domain-like"/>
    <property type="match status" value="1"/>
</dbReference>
<dbReference type="Proteomes" id="UP001153076">
    <property type="component" value="Unassembled WGS sequence"/>
</dbReference>
<dbReference type="Gene3D" id="1.10.3970.10">
    <property type="entry name" value="BSD domain"/>
    <property type="match status" value="1"/>
</dbReference>
<evidence type="ECO:0000259" key="2">
    <source>
        <dbReference type="PROSITE" id="PS50858"/>
    </source>
</evidence>
<dbReference type="InterPro" id="IPR035925">
    <property type="entry name" value="BSD_dom_sf"/>
</dbReference>
<protein>
    <recommendedName>
        <fullName evidence="2">BSD domain-containing protein</fullName>
    </recommendedName>
</protein>
<feature type="compositionally biased region" description="Acidic residues" evidence="1">
    <location>
        <begin position="465"/>
        <end position="479"/>
    </location>
</feature>
<evidence type="ECO:0000313" key="3">
    <source>
        <dbReference type="EMBL" id="KAJ8430299.1"/>
    </source>
</evidence>
<accession>A0A9Q1JSQ1</accession>
<feature type="region of interest" description="Disordered" evidence="1">
    <location>
        <begin position="98"/>
        <end position="128"/>
    </location>
</feature>
<organism evidence="3 4">
    <name type="scientific">Carnegiea gigantea</name>
    <dbReference type="NCBI Taxonomy" id="171969"/>
    <lineage>
        <taxon>Eukaryota</taxon>
        <taxon>Viridiplantae</taxon>
        <taxon>Streptophyta</taxon>
        <taxon>Embryophyta</taxon>
        <taxon>Tracheophyta</taxon>
        <taxon>Spermatophyta</taxon>
        <taxon>Magnoliopsida</taxon>
        <taxon>eudicotyledons</taxon>
        <taxon>Gunneridae</taxon>
        <taxon>Pentapetalae</taxon>
        <taxon>Caryophyllales</taxon>
        <taxon>Cactineae</taxon>
        <taxon>Cactaceae</taxon>
        <taxon>Cactoideae</taxon>
        <taxon>Echinocereeae</taxon>
        <taxon>Carnegiea</taxon>
    </lineage>
</organism>
<dbReference type="EMBL" id="JAKOGI010000809">
    <property type="protein sequence ID" value="KAJ8430299.1"/>
    <property type="molecule type" value="Genomic_DNA"/>
</dbReference>
<reference evidence="3" key="1">
    <citation type="submission" date="2022-04" db="EMBL/GenBank/DDBJ databases">
        <title>Carnegiea gigantea Genome sequencing and assembly v2.</title>
        <authorList>
            <person name="Copetti D."/>
            <person name="Sanderson M.J."/>
            <person name="Burquez A."/>
            <person name="Wojciechowski M.F."/>
        </authorList>
    </citation>
    <scope>NUCLEOTIDE SEQUENCE</scope>
    <source>
        <strain evidence="3">SGP5-SGP5p</strain>
        <tissue evidence="3">Aerial part</tissue>
    </source>
</reference>
<dbReference type="PANTHER" id="PTHR31923:SF4">
    <property type="entry name" value="BSD DOMAIN-CONTAINING PROTEIN"/>
    <property type="match status" value="1"/>
</dbReference>
<name>A0A9Q1JSQ1_9CARY</name>
<dbReference type="AlphaFoldDB" id="A0A9Q1JSQ1"/>
<dbReference type="InterPro" id="IPR005607">
    <property type="entry name" value="BSD_dom"/>
</dbReference>
<dbReference type="Pfam" id="PF03909">
    <property type="entry name" value="BSD"/>
    <property type="match status" value="1"/>
</dbReference>
<keyword evidence="4" id="KW-1185">Reference proteome</keyword>